<reference evidence="14" key="1">
    <citation type="submission" date="2025-08" db="UniProtKB">
        <authorList>
            <consortium name="RefSeq"/>
        </authorList>
    </citation>
    <scope>IDENTIFICATION</scope>
    <source>
        <tissue evidence="14">Total insect</tissue>
    </source>
</reference>
<keyword evidence="7 10" id="KW-0443">Lipid metabolism</keyword>
<dbReference type="InParanoid" id="A0A6P8YW90"/>
<keyword evidence="8 10" id="KW-0472">Membrane</keyword>
<dbReference type="InterPro" id="IPR036291">
    <property type="entry name" value="NAD(P)-bd_dom_sf"/>
</dbReference>
<accession>A0A6P8YW90</accession>
<comment type="similarity">
    <text evidence="2 10">Belongs to the fatty acyl-CoA reductase family.</text>
</comment>
<keyword evidence="4 10" id="KW-0812">Transmembrane</keyword>
<dbReference type="GO" id="GO:0080019">
    <property type="term" value="F:alcohol-forming very long-chain fatty acyl-CoA reductase activity"/>
    <property type="evidence" value="ECO:0007669"/>
    <property type="project" value="InterPro"/>
</dbReference>
<dbReference type="Pfam" id="PF07993">
    <property type="entry name" value="NAD_binding_4"/>
    <property type="match status" value="1"/>
</dbReference>
<keyword evidence="6 10" id="KW-1133">Transmembrane helix</keyword>
<dbReference type="FunFam" id="3.40.50.720:FF:000143">
    <property type="entry name" value="Fatty acyl-CoA reductase"/>
    <property type="match status" value="1"/>
</dbReference>
<dbReference type="GO" id="GO:0016020">
    <property type="term" value="C:membrane"/>
    <property type="evidence" value="ECO:0007669"/>
    <property type="project" value="UniProtKB-SubCell"/>
</dbReference>
<feature type="domain" description="Fatty acyl-CoA reductase C-terminal" evidence="11">
    <location>
        <begin position="383"/>
        <end position="476"/>
    </location>
</feature>
<dbReference type="InterPro" id="IPR013120">
    <property type="entry name" value="FAR_NAD-bd"/>
</dbReference>
<dbReference type="SUPFAM" id="SSF51735">
    <property type="entry name" value="NAD(P)-binding Rossmann-fold domains"/>
    <property type="match status" value="1"/>
</dbReference>
<feature type="domain" description="Thioester reductase (TE)" evidence="12">
    <location>
        <begin position="39"/>
        <end position="308"/>
    </location>
</feature>
<dbReference type="RefSeq" id="XP_034241775.1">
    <property type="nucleotide sequence ID" value="XM_034385884.1"/>
</dbReference>
<evidence type="ECO:0000256" key="8">
    <source>
        <dbReference type="ARBA" id="ARBA00023136"/>
    </source>
</evidence>
<evidence type="ECO:0000256" key="5">
    <source>
        <dbReference type="ARBA" id="ARBA00022857"/>
    </source>
</evidence>
<evidence type="ECO:0000256" key="4">
    <source>
        <dbReference type="ARBA" id="ARBA00022692"/>
    </source>
</evidence>
<dbReference type="PANTHER" id="PTHR11011:SF12">
    <property type="entry name" value="FATTY ACYL-COA REDUCTASE"/>
    <property type="match status" value="1"/>
</dbReference>
<evidence type="ECO:0000256" key="10">
    <source>
        <dbReference type="RuleBase" id="RU363097"/>
    </source>
</evidence>
<evidence type="ECO:0000313" key="14">
    <source>
        <dbReference type="RefSeq" id="XP_034241775.1"/>
    </source>
</evidence>
<dbReference type="GO" id="GO:0005777">
    <property type="term" value="C:peroxisome"/>
    <property type="evidence" value="ECO:0007669"/>
    <property type="project" value="TreeGrafter"/>
</dbReference>
<keyword evidence="3 10" id="KW-0444">Lipid biosynthesis</keyword>
<evidence type="ECO:0000256" key="2">
    <source>
        <dbReference type="ARBA" id="ARBA00005928"/>
    </source>
</evidence>
<dbReference type="Gene3D" id="3.40.50.720">
    <property type="entry name" value="NAD(P)-binding Rossmann-like Domain"/>
    <property type="match status" value="1"/>
</dbReference>
<dbReference type="GO" id="GO:0102965">
    <property type="term" value="F:alcohol-forming long-chain fatty acyl-CoA reductase activity"/>
    <property type="evidence" value="ECO:0007669"/>
    <property type="project" value="UniProtKB-EC"/>
</dbReference>
<keyword evidence="13" id="KW-1185">Reference proteome</keyword>
<evidence type="ECO:0000259" key="11">
    <source>
        <dbReference type="Pfam" id="PF03015"/>
    </source>
</evidence>
<dbReference type="PANTHER" id="PTHR11011">
    <property type="entry name" value="MALE STERILITY PROTEIN 2-RELATED"/>
    <property type="match status" value="1"/>
</dbReference>
<evidence type="ECO:0000256" key="1">
    <source>
        <dbReference type="ARBA" id="ARBA00004141"/>
    </source>
</evidence>
<sequence length="538" mass="60918">MAPSRSSPAVVADMKADVQADPVLLPDVAGFYAGRDVLVTGATGFMGKVLVEKLLRCCPDVRSVYILVRPKHGTSTRARVEAMSRLPVFERLLKERPAAFEQLRPLEGDVGQEKLGLSEADQRTVLDNVSIVFHMAASLNFKLPLKQAVEDNTAGTKSVLDFCCQIAKLESFVYVSTAFCNCEQEVLEERVYRPKVDPHQVMRLCRESDPDTLQTLTKQLMGKHPNTYTFTKQLSEGLVDEYHTKMPLSIARPSIVTPALREPVPGWVDSLNGPTGIVIASGKGVLRSMMCDAQHHAEVVPVDVCINALILIAYKRTRLSQDEAKRTPVYNVSSNEKQRITWGEIIDLGREKIHEYPYDTVLWYPDGASRTNWLAHTLIVFFFQTLPAYAIDLLLTLAMQKTFMVRVQRKIAAGMSVLQYFTMRDWDFRNDRTWALWESLDRKDQEVFYINNTVPVDPQEYLKIIILGSRQYCCKEPLSTLPRARRVLRILYYVHHTCIALFYALCGWLLFRVLDSVLDSTLDPKSWAILGQVSPSGH</sequence>
<protein>
    <recommendedName>
        <fullName evidence="10">Fatty acyl-CoA reductase</fullName>
        <ecNumber evidence="10">1.2.1.84</ecNumber>
    </recommendedName>
</protein>
<dbReference type="CDD" id="cd09071">
    <property type="entry name" value="FAR_C"/>
    <property type="match status" value="1"/>
</dbReference>
<organism evidence="14">
    <name type="scientific">Thrips palmi</name>
    <name type="common">Melon thrips</name>
    <dbReference type="NCBI Taxonomy" id="161013"/>
    <lineage>
        <taxon>Eukaryota</taxon>
        <taxon>Metazoa</taxon>
        <taxon>Ecdysozoa</taxon>
        <taxon>Arthropoda</taxon>
        <taxon>Hexapoda</taxon>
        <taxon>Insecta</taxon>
        <taxon>Pterygota</taxon>
        <taxon>Neoptera</taxon>
        <taxon>Paraneoptera</taxon>
        <taxon>Thysanoptera</taxon>
        <taxon>Terebrantia</taxon>
        <taxon>Thripoidea</taxon>
        <taxon>Thripidae</taxon>
        <taxon>Thrips</taxon>
    </lineage>
</organism>
<dbReference type="KEGG" id="tpal:117645628"/>
<keyword evidence="5 10" id="KW-0521">NADP</keyword>
<evidence type="ECO:0000256" key="9">
    <source>
        <dbReference type="ARBA" id="ARBA00052530"/>
    </source>
</evidence>
<comment type="subcellular location">
    <subcellularLocation>
        <location evidence="1">Membrane</location>
        <topology evidence="1">Multi-pass membrane protein</topology>
    </subcellularLocation>
</comment>
<comment type="catalytic activity">
    <reaction evidence="9 10">
        <text>a long-chain fatty acyl-CoA + 2 NADPH + 2 H(+) = a long-chain primary fatty alcohol + 2 NADP(+) + CoA</text>
        <dbReference type="Rhea" id="RHEA:52716"/>
        <dbReference type="ChEBI" id="CHEBI:15378"/>
        <dbReference type="ChEBI" id="CHEBI:57287"/>
        <dbReference type="ChEBI" id="CHEBI:57783"/>
        <dbReference type="ChEBI" id="CHEBI:58349"/>
        <dbReference type="ChEBI" id="CHEBI:77396"/>
        <dbReference type="ChEBI" id="CHEBI:83139"/>
        <dbReference type="EC" id="1.2.1.84"/>
    </reaction>
</comment>
<name>A0A6P8YW90_THRPL</name>
<keyword evidence="10" id="KW-0560">Oxidoreductase</keyword>
<evidence type="ECO:0000259" key="12">
    <source>
        <dbReference type="Pfam" id="PF07993"/>
    </source>
</evidence>
<gene>
    <name evidence="14" type="primary">LOC117645628</name>
</gene>
<feature type="transmembrane region" description="Helical" evidence="10">
    <location>
        <begin position="373"/>
        <end position="399"/>
    </location>
</feature>
<comment type="function">
    <text evidence="10">Catalyzes the reduction of fatty acyl-CoA to fatty alcohols.</text>
</comment>
<evidence type="ECO:0000313" key="13">
    <source>
        <dbReference type="Proteomes" id="UP000515158"/>
    </source>
</evidence>
<dbReference type="InterPro" id="IPR033640">
    <property type="entry name" value="FAR_C"/>
</dbReference>
<evidence type="ECO:0000256" key="3">
    <source>
        <dbReference type="ARBA" id="ARBA00022516"/>
    </source>
</evidence>
<feature type="transmembrane region" description="Helical" evidence="10">
    <location>
        <begin position="490"/>
        <end position="511"/>
    </location>
</feature>
<dbReference type="AlphaFoldDB" id="A0A6P8YW90"/>
<dbReference type="OrthoDB" id="429813at2759"/>
<dbReference type="GO" id="GO:0035336">
    <property type="term" value="P:long-chain fatty-acyl-CoA metabolic process"/>
    <property type="evidence" value="ECO:0007669"/>
    <property type="project" value="TreeGrafter"/>
</dbReference>
<dbReference type="InterPro" id="IPR026055">
    <property type="entry name" value="FAR"/>
</dbReference>
<dbReference type="Pfam" id="PF03015">
    <property type="entry name" value="Sterile"/>
    <property type="match status" value="1"/>
</dbReference>
<evidence type="ECO:0000256" key="6">
    <source>
        <dbReference type="ARBA" id="ARBA00022989"/>
    </source>
</evidence>
<dbReference type="EC" id="1.2.1.84" evidence="10"/>
<dbReference type="CDD" id="cd05236">
    <property type="entry name" value="FAR-N_SDR_e"/>
    <property type="match status" value="1"/>
</dbReference>
<evidence type="ECO:0000256" key="7">
    <source>
        <dbReference type="ARBA" id="ARBA00023098"/>
    </source>
</evidence>
<dbReference type="Proteomes" id="UP000515158">
    <property type="component" value="Unplaced"/>
</dbReference>
<dbReference type="GeneID" id="117645628"/>
<proteinExistence type="inferred from homology"/>